<dbReference type="AlphaFoldDB" id="A0A2N9GZT9"/>
<gene>
    <name evidence="6" type="ORF">FSB_LOCUS32752</name>
</gene>
<dbReference type="PANTHER" id="PTHR24056">
    <property type="entry name" value="CELL DIVISION PROTEIN KINASE"/>
    <property type="match status" value="1"/>
</dbReference>
<dbReference type="InterPro" id="IPR000719">
    <property type="entry name" value="Prot_kinase_dom"/>
</dbReference>
<dbReference type="PANTHER" id="PTHR24056:SF358">
    <property type="entry name" value="PROTEIN KINASE DOMAIN-CONTAINING PROTEIN"/>
    <property type="match status" value="1"/>
</dbReference>
<dbReference type="PROSITE" id="PS50011">
    <property type="entry name" value="PROTEIN_KINASE_DOM"/>
    <property type="match status" value="1"/>
</dbReference>
<evidence type="ECO:0000259" key="5">
    <source>
        <dbReference type="PROSITE" id="PS50011"/>
    </source>
</evidence>
<accession>A0A2N9GZT9</accession>
<dbReference type="InterPro" id="IPR011009">
    <property type="entry name" value="Kinase-like_dom_sf"/>
</dbReference>
<evidence type="ECO:0000256" key="2">
    <source>
        <dbReference type="ARBA" id="ARBA00022741"/>
    </source>
</evidence>
<evidence type="ECO:0000313" key="6">
    <source>
        <dbReference type="EMBL" id="SPD04870.1"/>
    </source>
</evidence>
<reference evidence="6" key="1">
    <citation type="submission" date="2018-02" db="EMBL/GenBank/DDBJ databases">
        <authorList>
            <person name="Cohen D.B."/>
            <person name="Kent A.D."/>
        </authorList>
    </citation>
    <scope>NUCLEOTIDE SEQUENCE</scope>
</reference>
<feature type="domain" description="Protein kinase" evidence="5">
    <location>
        <begin position="1"/>
        <end position="216"/>
    </location>
</feature>
<evidence type="ECO:0000256" key="4">
    <source>
        <dbReference type="SAM" id="MobiDB-lite"/>
    </source>
</evidence>
<dbReference type="GO" id="GO:0008353">
    <property type="term" value="F:RNA polymerase II CTD heptapeptide repeat kinase activity"/>
    <property type="evidence" value="ECO:0007669"/>
    <property type="project" value="TreeGrafter"/>
</dbReference>
<dbReference type="Pfam" id="PF00069">
    <property type="entry name" value="Pkinase"/>
    <property type="match status" value="1"/>
</dbReference>
<keyword evidence="2" id="KW-0547">Nucleotide-binding</keyword>
<feature type="compositionally biased region" description="Polar residues" evidence="4">
    <location>
        <begin position="97"/>
        <end position="109"/>
    </location>
</feature>
<organism evidence="6">
    <name type="scientific">Fagus sylvatica</name>
    <name type="common">Beechnut</name>
    <dbReference type="NCBI Taxonomy" id="28930"/>
    <lineage>
        <taxon>Eukaryota</taxon>
        <taxon>Viridiplantae</taxon>
        <taxon>Streptophyta</taxon>
        <taxon>Embryophyta</taxon>
        <taxon>Tracheophyta</taxon>
        <taxon>Spermatophyta</taxon>
        <taxon>Magnoliopsida</taxon>
        <taxon>eudicotyledons</taxon>
        <taxon>Gunneridae</taxon>
        <taxon>Pentapetalae</taxon>
        <taxon>rosids</taxon>
        <taxon>fabids</taxon>
        <taxon>Fagales</taxon>
        <taxon>Fagaceae</taxon>
        <taxon>Fagus</taxon>
    </lineage>
</organism>
<comment type="similarity">
    <text evidence="1">Belongs to the protein kinase superfamily. CMGC Ser/Thr protein kinase family. CDC2/CDKX subfamily.</text>
</comment>
<dbReference type="GO" id="GO:0000307">
    <property type="term" value="C:cyclin-dependent protein kinase holoenzyme complex"/>
    <property type="evidence" value="ECO:0007669"/>
    <property type="project" value="TreeGrafter"/>
</dbReference>
<dbReference type="PROSITE" id="PS00108">
    <property type="entry name" value="PROTEIN_KINASE_ST"/>
    <property type="match status" value="1"/>
</dbReference>
<dbReference type="GO" id="GO:0005634">
    <property type="term" value="C:nucleus"/>
    <property type="evidence" value="ECO:0007669"/>
    <property type="project" value="TreeGrafter"/>
</dbReference>
<name>A0A2N9GZT9_FAGSY</name>
<evidence type="ECO:0000256" key="1">
    <source>
        <dbReference type="ARBA" id="ARBA00006485"/>
    </source>
</evidence>
<dbReference type="InterPro" id="IPR050108">
    <property type="entry name" value="CDK"/>
</dbReference>
<dbReference type="InterPro" id="IPR008271">
    <property type="entry name" value="Ser/Thr_kinase_AS"/>
</dbReference>
<protein>
    <recommendedName>
        <fullName evidence="5">Protein kinase domain-containing protein</fullName>
    </recommendedName>
</protein>
<dbReference type="Gene3D" id="1.10.510.10">
    <property type="entry name" value="Transferase(Phosphotransferase) domain 1"/>
    <property type="match status" value="1"/>
</dbReference>
<dbReference type="GO" id="GO:0005524">
    <property type="term" value="F:ATP binding"/>
    <property type="evidence" value="ECO:0007669"/>
    <property type="project" value="UniProtKB-KW"/>
</dbReference>
<keyword evidence="3" id="KW-0067">ATP-binding</keyword>
<dbReference type="EMBL" id="OIVN01002586">
    <property type="protein sequence ID" value="SPD04870.1"/>
    <property type="molecule type" value="Genomic_DNA"/>
</dbReference>
<feature type="compositionally biased region" description="Basic and acidic residues" evidence="4">
    <location>
        <begin position="81"/>
        <end position="96"/>
    </location>
</feature>
<dbReference type="SUPFAM" id="SSF56112">
    <property type="entry name" value="Protein kinase-like (PK-like)"/>
    <property type="match status" value="1"/>
</dbReference>
<dbReference type="GO" id="GO:0032968">
    <property type="term" value="P:positive regulation of transcription elongation by RNA polymerase II"/>
    <property type="evidence" value="ECO:0007669"/>
    <property type="project" value="TreeGrafter"/>
</dbReference>
<proteinExistence type="inferred from homology"/>
<sequence>MASYLQENTEFFLIHYLNTQIFHPLCSELSSGESDYEFEYEILSAGSAEPWDDTDKVWVSANGITPSPEMARFVAQSSSVMERDQENGTRSDEEKPQPSTSSASLQDENIQGVIPDASEQATEVKCYMKQLLSGLEHCHSRGVLHRDIKGSNLLIDNEGVLKIADFGLAAFYDPGKKQPMTNLHFIFGVKPVKDKVRNLQLDEIKEESPTAAEDHC</sequence>
<feature type="region of interest" description="Disordered" evidence="4">
    <location>
        <begin position="75"/>
        <end position="109"/>
    </location>
</feature>
<evidence type="ECO:0000256" key="3">
    <source>
        <dbReference type="ARBA" id="ARBA00022840"/>
    </source>
</evidence>